<feature type="region of interest" description="Disordered" evidence="5">
    <location>
        <begin position="939"/>
        <end position="1069"/>
    </location>
</feature>
<comment type="caution">
    <text evidence="6">The sequence shown here is derived from an EMBL/GenBank/DDBJ whole genome shotgun (WGS) entry which is preliminary data.</text>
</comment>
<evidence type="ECO:0000256" key="3">
    <source>
        <dbReference type="ARBA" id="ARBA00022833"/>
    </source>
</evidence>
<feature type="compositionally biased region" description="Acidic residues" evidence="5">
    <location>
        <begin position="954"/>
        <end position="996"/>
    </location>
</feature>
<sequence length="1097" mass="127059">MTRALLLNPLDMEILLDMKMSSVGKFQIFVHQSPSAEMSRPALLSVDTDITDSPQEIDALRSQLQEWDLEHAKMKERPPKDARNYIRHARNILPLLENLAEIHPVAKVVVFTFRAVINFQYDRIENDLRVNNVFLTQADMMRVVLEVYLLAQRRNDPSVITSNERLLDRLDKIKEDVKECGNAIDTYHKETRLVKFVKSQEWKQRIMDFNNIFIEHRTVLLQLLSIRTARGVDDLHTKMDVLLSHAFNANQEWEKRVQKRLRQYGSLDSWISDMPKIQRLLDLTDDPLIDPDIFGRPDSQQDGDEIRKQRLNSFLAWLKDDLESTVKNHCENNLGTFTKKLDFHTQQLQESISRAATYVVDQLSGPHGRLHHDDLKKLWKEMDWIFCVDIKLFSMALHEYYLDRFSVKLPSGEDGEAQNAQKREEDQWTLEYLGIYAQDICQAVDRDLSGYIRISEVNAFTDEIPEGWTFTQWCVYQGIGWHYEQQIYQKRLQYLLDAYYEVLPHVTPWNRGNVQETGKYLGLFHNLSRGPIIRTYNFLPPRFLERIRRKVLEQSERYRVGFKRLAHHIDSDDTVRMLFEHNTVDSLCVLIMEHCVNVAHISKHHTVDLRDWHRIQDSIETVRTVVGQRISNLQVTFKDKKLNIENAMENFKDGLYRVCYYENFYGLNETPPNIKWSDAEVECRYSDFDILENVRFPPVHEGDPSEILAHQTWESFHPDADPDEVPPAAWTDDQDEAEYYASIDIEPREPSFFPRHLRRCNNCSRFPITDMACYHCIDCKGGRFISPTLSLANLFGPTLDYDLCGECFILPFDSLNVTDESVDDGKHSADHDLIKMTLSFPQPYHRWVRGLAAFEREQEVQYGFFSQPESESSNEEGNQPPEQVFCTQCKSPIVSGPFYKCLHQLCCDVYLCHECEDHHDFPGDAHTEDEYFDFADTELAGSTPLGSSFTYQDDQQDDGGENDEGGEEGGEEEDENDEGSEEAGGEEGEDEDEDQDQEHGANPQGAESEAPDQEGATTSSHRSWHTLVVFQDKIAEDESEFHSSGQGVHQQVDPKPRENLGSGPDGEDRVARLESRIDSLESHMNQLKEMLAELLAR</sequence>
<feature type="coiled-coil region" evidence="4">
    <location>
        <begin position="1070"/>
        <end position="1097"/>
    </location>
</feature>
<dbReference type="AlphaFoldDB" id="A0A4Q2DY19"/>
<reference evidence="6 7" key="1">
    <citation type="submission" date="2019-01" db="EMBL/GenBank/DDBJ databases">
        <title>Draft genome sequence of Psathyrella aberdarensis IHI B618.</title>
        <authorList>
            <person name="Buettner E."/>
            <person name="Kellner H."/>
        </authorList>
    </citation>
    <scope>NUCLEOTIDE SEQUENCE [LARGE SCALE GENOMIC DNA]</scope>
    <source>
        <strain evidence="6 7">IHI B618</strain>
    </source>
</reference>
<evidence type="ECO:0000256" key="2">
    <source>
        <dbReference type="ARBA" id="ARBA00022771"/>
    </source>
</evidence>
<organism evidence="6 7">
    <name type="scientific">Candolleomyces aberdarensis</name>
    <dbReference type="NCBI Taxonomy" id="2316362"/>
    <lineage>
        <taxon>Eukaryota</taxon>
        <taxon>Fungi</taxon>
        <taxon>Dikarya</taxon>
        <taxon>Basidiomycota</taxon>
        <taxon>Agaricomycotina</taxon>
        <taxon>Agaricomycetes</taxon>
        <taxon>Agaricomycetidae</taxon>
        <taxon>Agaricales</taxon>
        <taxon>Agaricineae</taxon>
        <taxon>Psathyrellaceae</taxon>
        <taxon>Candolleomyces</taxon>
    </lineage>
</organism>
<gene>
    <name evidence="6" type="ORF">EST38_g1492</name>
</gene>
<keyword evidence="7" id="KW-1185">Reference proteome</keyword>
<keyword evidence="1" id="KW-0479">Metal-binding</keyword>
<evidence type="ECO:0000256" key="4">
    <source>
        <dbReference type="SAM" id="Coils"/>
    </source>
</evidence>
<dbReference type="InterPro" id="IPR043145">
    <property type="entry name" value="Znf_ZZ_sf"/>
</dbReference>
<dbReference type="OrthoDB" id="3222020at2759"/>
<evidence type="ECO:0000256" key="5">
    <source>
        <dbReference type="SAM" id="MobiDB-lite"/>
    </source>
</evidence>
<dbReference type="Gene3D" id="3.30.60.90">
    <property type="match status" value="1"/>
</dbReference>
<keyword evidence="4" id="KW-0175">Coiled coil</keyword>
<evidence type="ECO:0000256" key="1">
    <source>
        <dbReference type="ARBA" id="ARBA00022723"/>
    </source>
</evidence>
<accession>A0A4Q2DY19</accession>
<keyword evidence="3" id="KW-0862">Zinc</keyword>
<dbReference type="EMBL" id="SDEE01000020">
    <property type="protein sequence ID" value="RXW24392.1"/>
    <property type="molecule type" value="Genomic_DNA"/>
</dbReference>
<name>A0A4Q2DY19_9AGAR</name>
<evidence type="ECO:0000313" key="7">
    <source>
        <dbReference type="Proteomes" id="UP000290288"/>
    </source>
</evidence>
<protein>
    <submittedName>
        <fullName evidence="6">Uncharacterized protein</fullName>
    </submittedName>
</protein>
<evidence type="ECO:0000313" key="6">
    <source>
        <dbReference type="EMBL" id="RXW24392.1"/>
    </source>
</evidence>
<dbReference type="STRING" id="2316362.A0A4Q2DY19"/>
<dbReference type="SUPFAM" id="SSF57850">
    <property type="entry name" value="RING/U-box"/>
    <property type="match status" value="2"/>
</dbReference>
<keyword evidence="2" id="KW-0863">Zinc-finger</keyword>
<dbReference type="Proteomes" id="UP000290288">
    <property type="component" value="Unassembled WGS sequence"/>
</dbReference>
<dbReference type="GO" id="GO:0008270">
    <property type="term" value="F:zinc ion binding"/>
    <property type="evidence" value="ECO:0007669"/>
    <property type="project" value="UniProtKB-KW"/>
</dbReference>
<proteinExistence type="predicted"/>